<dbReference type="GeneID" id="74947288"/>
<dbReference type="GO" id="GO:0003677">
    <property type="term" value="F:DNA binding"/>
    <property type="evidence" value="ECO:0007669"/>
    <property type="project" value="UniProtKB-UniRule"/>
</dbReference>
<keyword evidence="18" id="KW-1185">Reference proteome</keyword>
<evidence type="ECO:0000256" key="11">
    <source>
        <dbReference type="ARBA" id="ARBA00023125"/>
    </source>
</evidence>
<organism evidence="17 18">
    <name type="scientific">Nitrososphaera viennensis EN76</name>
    <dbReference type="NCBI Taxonomy" id="926571"/>
    <lineage>
        <taxon>Archaea</taxon>
        <taxon>Nitrososphaerota</taxon>
        <taxon>Nitrososphaeria</taxon>
        <taxon>Nitrososphaerales</taxon>
        <taxon>Nitrososphaeraceae</taxon>
        <taxon>Nitrososphaera</taxon>
    </lineage>
</organism>
<keyword evidence="11 15" id="KW-0238">DNA-binding</keyword>
<evidence type="ECO:0000259" key="16">
    <source>
        <dbReference type="Pfam" id="PF04042"/>
    </source>
</evidence>
<evidence type="ECO:0000256" key="15">
    <source>
        <dbReference type="HAMAP-Rule" id="MF_00325"/>
    </source>
</evidence>
<dbReference type="EMBL" id="CP007536">
    <property type="protein sequence ID" value="AIC16308.1"/>
    <property type="molecule type" value="Genomic_DNA"/>
</dbReference>
<evidence type="ECO:0000256" key="10">
    <source>
        <dbReference type="ARBA" id="ARBA00022932"/>
    </source>
</evidence>
<keyword evidence="4 15" id="KW-0808">Transferase</keyword>
<dbReference type="NCBIfam" id="NF003118">
    <property type="entry name" value="PRK04036.1-3"/>
    <property type="match status" value="1"/>
</dbReference>
<feature type="domain" description="DNA polymerase alpha/delta/epsilon subunit B" evidence="16">
    <location>
        <begin position="305"/>
        <end position="437"/>
    </location>
</feature>
<comment type="subunit">
    <text evidence="3 15">Heterodimer of a large subunit and a small subunit.</text>
</comment>
<protein>
    <recommendedName>
        <fullName evidence="15">DNA polymerase II small subunit</fullName>
        <shortName evidence="15">Pol II</shortName>
        <ecNumber evidence="15">2.7.7.7</ecNumber>
    </recommendedName>
    <alternativeName>
        <fullName evidence="15">Exodeoxyribonuclease small subunit</fullName>
        <ecNumber evidence="15">3.1.11.1</ecNumber>
    </alternativeName>
</protein>
<evidence type="ECO:0000313" key="17">
    <source>
        <dbReference type="EMBL" id="AIC16308.1"/>
    </source>
</evidence>
<evidence type="ECO:0000256" key="5">
    <source>
        <dbReference type="ARBA" id="ARBA00022695"/>
    </source>
</evidence>
<evidence type="ECO:0000256" key="1">
    <source>
        <dbReference type="ARBA" id="ARBA00000563"/>
    </source>
</evidence>
<dbReference type="GO" id="GO:0042575">
    <property type="term" value="C:DNA polymerase complex"/>
    <property type="evidence" value="ECO:0007669"/>
    <property type="project" value="TreeGrafter"/>
</dbReference>
<dbReference type="PIRSF" id="PIRSF000803">
    <property type="entry name" value="Arc_Pol2_small"/>
    <property type="match status" value="1"/>
</dbReference>
<comment type="catalytic activity">
    <reaction evidence="1 15">
        <text>Exonucleolytic cleavage in the 3'- to 5'-direction to yield nucleoside 5'-phosphates.</text>
        <dbReference type="EC" id="3.1.11.1"/>
    </reaction>
</comment>
<dbReference type="EC" id="2.7.7.7" evidence="15"/>
<evidence type="ECO:0000256" key="3">
    <source>
        <dbReference type="ARBA" id="ARBA00011315"/>
    </source>
</evidence>
<evidence type="ECO:0000256" key="13">
    <source>
        <dbReference type="ARBA" id="ARBA00024817"/>
    </source>
</evidence>
<dbReference type="GO" id="GO:0008310">
    <property type="term" value="F:single-stranded DNA 3'-5' DNA exonuclease activity"/>
    <property type="evidence" value="ECO:0007669"/>
    <property type="project" value="UniProtKB-EC"/>
</dbReference>
<dbReference type="GO" id="GO:0006271">
    <property type="term" value="P:DNA strand elongation involved in DNA replication"/>
    <property type="evidence" value="ECO:0007669"/>
    <property type="project" value="TreeGrafter"/>
</dbReference>
<evidence type="ECO:0000256" key="6">
    <source>
        <dbReference type="ARBA" id="ARBA00022705"/>
    </source>
</evidence>
<dbReference type="SUPFAM" id="SSF56300">
    <property type="entry name" value="Metallo-dependent phosphatases"/>
    <property type="match status" value="1"/>
</dbReference>
<accession>A0A060HLD2</accession>
<dbReference type="Pfam" id="PF04042">
    <property type="entry name" value="DNA_pol_E_B"/>
    <property type="match status" value="1"/>
</dbReference>
<evidence type="ECO:0000256" key="7">
    <source>
        <dbReference type="ARBA" id="ARBA00022722"/>
    </source>
</evidence>
<dbReference type="EC" id="3.1.11.1" evidence="15"/>
<reference evidence="17 18" key="1">
    <citation type="journal article" date="2014" name="Int. J. Syst. Evol. Microbiol.">
        <title>Nitrososphaera viennensis gen. nov., sp. nov., an aerobic and mesophilic, ammonia-oxidizing archaeon from soil and a member of the archaeal phylum Thaumarchaeota.</title>
        <authorList>
            <person name="Stieglmeier M."/>
            <person name="Klingl A."/>
            <person name="Alves R.J."/>
            <person name="Rittmann S.K."/>
            <person name="Melcher M."/>
            <person name="Leisch N."/>
            <person name="Schleper C."/>
        </authorList>
    </citation>
    <scope>NUCLEOTIDE SEQUENCE [LARGE SCALE GENOMIC DNA]</scope>
    <source>
        <strain evidence="17">EN76</strain>
    </source>
</reference>
<evidence type="ECO:0000256" key="4">
    <source>
        <dbReference type="ARBA" id="ARBA00022679"/>
    </source>
</evidence>
<name>A0A060HLD2_9ARCH</name>
<dbReference type="GO" id="GO:0006308">
    <property type="term" value="P:DNA catabolic process"/>
    <property type="evidence" value="ECO:0007669"/>
    <property type="project" value="UniProtKB-UniRule"/>
</dbReference>
<evidence type="ECO:0000256" key="8">
    <source>
        <dbReference type="ARBA" id="ARBA00022801"/>
    </source>
</evidence>
<evidence type="ECO:0000256" key="12">
    <source>
        <dbReference type="ARBA" id="ARBA00023268"/>
    </source>
</evidence>
<gene>
    <name evidence="15 17" type="primary">polB</name>
    <name evidence="17" type="ORF">NVIE_020490</name>
</gene>
<sequence length="497" mass="54419">MVLQSEIVNALSYATSKGYQIHPDAFAMLKGLETDVLKAVQEIIKQKKQTKMIVVDDIKNVVNPGRQEELVPVEQIAKVLVDPTPNVNTGEGVDGYASLFKSRFEKTMRILAQRPDSKRMTKISTVKQMGKGAGPRPAAAGERSLGSAGTYVVSGLLMSRRTKKNGIELEVDDYTGRLQVTAMSEDAKKQAASLALDQVVMLELENAKGMPGLAIKNVFSPDIPDHLPNKSRSEAYAVLISDLHVGSKYFMQQEFLRFLDWLASGDDDDVVRKIKFLCIGGDLIDGIGIFPNQDKELLMMNAAAQMAYTTKLLSKIPKHIKTFIIPGNHDPGRRALPQPIFPEATSGGLYGLENCTMLGNPAYVELNGVKVLMFHGQSLDDVIATTPGMSYQRPAEAMKVLLKARHLSPTYGGRTPVAPESEDMMVMTEIPDIFHAGHVHVTDVDSYRGTLVVNSGAWQAQTKFQQTMGITPSPGIAIVVNLATLQPFKQDFNLMTT</sequence>
<comment type="function">
    <text evidence="13 15">Possesses two activities: a DNA synthesis (polymerase) and an exonucleolytic activity that degrades single-stranded DNA in the 3' to 5' direction. Has a template-primer preference which is characteristic of a replicative DNA polymerase.</text>
</comment>
<dbReference type="HOGENOM" id="CLU_027850_1_0_2"/>
<comment type="similarity">
    <text evidence="2 15">Belongs to the DNA polymerase delta/II small subunit family.</text>
</comment>
<comment type="catalytic activity">
    <reaction evidence="14 15">
        <text>DNA(n) + a 2'-deoxyribonucleoside 5'-triphosphate = DNA(n+1) + diphosphate</text>
        <dbReference type="Rhea" id="RHEA:22508"/>
        <dbReference type="Rhea" id="RHEA-COMP:17339"/>
        <dbReference type="Rhea" id="RHEA-COMP:17340"/>
        <dbReference type="ChEBI" id="CHEBI:33019"/>
        <dbReference type="ChEBI" id="CHEBI:61560"/>
        <dbReference type="ChEBI" id="CHEBI:173112"/>
        <dbReference type="EC" id="2.7.7.7"/>
    </reaction>
</comment>
<dbReference type="KEGG" id="nvn:NVIE_020490"/>
<keyword evidence="8 15" id="KW-0378">Hydrolase</keyword>
<dbReference type="InterPro" id="IPR011149">
    <property type="entry name" value="Pol2_small_arc"/>
</dbReference>
<dbReference type="PANTHER" id="PTHR10416:SF0">
    <property type="entry name" value="DNA POLYMERASE DELTA SUBUNIT 2"/>
    <property type="match status" value="1"/>
</dbReference>
<dbReference type="RefSeq" id="WP_227717336.1">
    <property type="nucleotide sequence ID" value="NZ_CP007536.1"/>
</dbReference>
<dbReference type="AlphaFoldDB" id="A0A060HLD2"/>
<keyword evidence="7 15" id="KW-0540">Nuclease</keyword>
<evidence type="ECO:0000256" key="2">
    <source>
        <dbReference type="ARBA" id="ARBA00006035"/>
    </source>
</evidence>
<evidence type="ECO:0000313" key="18">
    <source>
        <dbReference type="Proteomes" id="UP000027093"/>
    </source>
</evidence>
<dbReference type="InterPro" id="IPR029052">
    <property type="entry name" value="Metallo-depent_PP-like"/>
</dbReference>
<dbReference type="PANTHER" id="PTHR10416">
    <property type="entry name" value="DNA POLYMERASE DELTA SUBUNIT 2"/>
    <property type="match status" value="1"/>
</dbReference>
<dbReference type="Gene3D" id="3.60.21.50">
    <property type="match status" value="1"/>
</dbReference>
<keyword evidence="9 15" id="KW-0269">Exonuclease</keyword>
<keyword evidence="10 15" id="KW-0239">DNA-directed DNA polymerase</keyword>
<dbReference type="STRING" id="926571.NVIE_020490"/>
<evidence type="ECO:0000256" key="14">
    <source>
        <dbReference type="ARBA" id="ARBA00049244"/>
    </source>
</evidence>
<evidence type="ECO:0000256" key="9">
    <source>
        <dbReference type="ARBA" id="ARBA00022839"/>
    </source>
</evidence>
<keyword evidence="6 15" id="KW-0235">DNA replication</keyword>
<dbReference type="Proteomes" id="UP000027093">
    <property type="component" value="Chromosome"/>
</dbReference>
<keyword evidence="12 15" id="KW-0511">Multifunctional enzyme</keyword>
<dbReference type="InterPro" id="IPR007185">
    <property type="entry name" value="DNA_pol_a/d/e_bsu"/>
</dbReference>
<dbReference type="HAMAP" id="MF_00325">
    <property type="entry name" value="DNApol_II_A_arch"/>
    <property type="match status" value="1"/>
</dbReference>
<dbReference type="GO" id="GO:0003887">
    <property type="term" value="F:DNA-directed DNA polymerase activity"/>
    <property type="evidence" value="ECO:0007669"/>
    <property type="project" value="UniProtKB-UniRule"/>
</dbReference>
<dbReference type="InterPro" id="IPR024826">
    <property type="entry name" value="DNA_pol_delta/II_ssu"/>
</dbReference>
<proteinExistence type="inferred from homology"/>
<keyword evidence="5 15" id="KW-0548">Nucleotidyltransferase</keyword>